<dbReference type="GO" id="GO:0005737">
    <property type="term" value="C:cytoplasm"/>
    <property type="evidence" value="ECO:0007669"/>
    <property type="project" value="TreeGrafter"/>
</dbReference>
<dbReference type="RefSeq" id="WP_073052798.1">
    <property type="nucleotide sequence ID" value="NZ_FQUP01000001.1"/>
</dbReference>
<evidence type="ECO:0000313" key="3">
    <source>
        <dbReference type="Proteomes" id="UP000184485"/>
    </source>
</evidence>
<dbReference type="CDD" id="cd05228">
    <property type="entry name" value="AR_FR_like_1_SDR_e"/>
    <property type="match status" value="1"/>
</dbReference>
<evidence type="ECO:0000259" key="1">
    <source>
        <dbReference type="Pfam" id="PF01370"/>
    </source>
</evidence>
<dbReference type="InterPro" id="IPR001509">
    <property type="entry name" value="Epimerase_deHydtase"/>
</dbReference>
<reference evidence="2 3" key="1">
    <citation type="submission" date="2016-11" db="EMBL/GenBank/DDBJ databases">
        <authorList>
            <person name="Jaros S."/>
            <person name="Januszkiewicz K."/>
            <person name="Wedrychowicz H."/>
        </authorList>
    </citation>
    <scope>NUCLEOTIDE SEQUENCE [LARGE SCALE GENOMIC DNA]</scope>
    <source>
        <strain evidence="2 3">DSM 19436</strain>
    </source>
</reference>
<accession>A0A1M4XWF7</accession>
<dbReference type="Gene3D" id="3.40.50.720">
    <property type="entry name" value="NAD(P)-binding Rossmann-like Domain"/>
    <property type="match status" value="1"/>
</dbReference>
<dbReference type="InterPro" id="IPR051783">
    <property type="entry name" value="NAD(P)-dependent_oxidoreduct"/>
</dbReference>
<feature type="domain" description="NAD-dependent epimerase/dehydratase" evidence="1">
    <location>
        <begin position="7"/>
        <end position="199"/>
    </location>
</feature>
<dbReference type="PANTHER" id="PTHR48079:SF6">
    <property type="entry name" value="NAD(P)-BINDING DOMAIN-CONTAINING PROTEIN-RELATED"/>
    <property type="match status" value="1"/>
</dbReference>
<dbReference type="OrthoDB" id="9798669at2"/>
<organism evidence="2 3">
    <name type="scientific">Kaistia soli DSM 19436</name>
    <dbReference type="NCBI Taxonomy" id="1122133"/>
    <lineage>
        <taxon>Bacteria</taxon>
        <taxon>Pseudomonadati</taxon>
        <taxon>Pseudomonadota</taxon>
        <taxon>Alphaproteobacteria</taxon>
        <taxon>Hyphomicrobiales</taxon>
        <taxon>Kaistiaceae</taxon>
        <taxon>Kaistia</taxon>
    </lineage>
</organism>
<dbReference type="AlphaFoldDB" id="A0A1M4XWF7"/>
<dbReference type="GO" id="GO:0004029">
    <property type="term" value="F:aldehyde dehydrogenase (NAD+) activity"/>
    <property type="evidence" value="ECO:0007669"/>
    <property type="project" value="TreeGrafter"/>
</dbReference>
<dbReference type="SUPFAM" id="SSF51735">
    <property type="entry name" value="NAD(P)-binding Rossmann-fold domains"/>
    <property type="match status" value="1"/>
</dbReference>
<dbReference type="PANTHER" id="PTHR48079">
    <property type="entry name" value="PROTEIN YEEZ"/>
    <property type="match status" value="1"/>
</dbReference>
<dbReference type="InterPro" id="IPR036291">
    <property type="entry name" value="NAD(P)-bd_dom_sf"/>
</dbReference>
<proteinExistence type="predicted"/>
<name>A0A1M4XWF7_9HYPH</name>
<gene>
    <name evidence="2" type="ORF">SAMN02745157_1360</name>
</gene>
<keyword evidence="3" id="KW-1185">Reference proteome</keyword>
<sequence>MAFASAFVTGATGLLGNNLVRLLVERGVRVTALVRSREKAERMFGDLDITVVEGDMGAVGGFADKLAGHDVLFHTAAYFRDSYKGGRHRDALIATNVSATEALLASAYAAGIRRFVHTSSIAVLNGPPGAPIDETMARDLDEADDYYASKILSDRAVRRFLGDHPDMTGCFVLPGFMFGPGDAGPTASGRIVLDYAKRRLPGIPPGGFSVVDARDVALAEIAAADKGRRGELYLAAGQPMTMSELIRQLEPATGVPAPRWKVPLAMLYAIGAVEELAQRLLGRPALLSLAAVRLIAKEDGRNLFSAEKSARELGLSFRPFEETLADVVGWYRRNGWLDAPAAPSAPLQLRGKATPFSSNT</sequence>
<dbReference type="Pfam" id="PF01370">
    <property type="entry name" value="Epimerase"/>
    <property type="match status" value="1"/>
</dbReference>
<dbReference type="Proteomes" id="UP000184485">
    <property type="component" value="Unassembled WGS sequence"/>
</dbReference>
<evidence type="ECO:0000313" key="2">
    <source>
        <dbReference type="EMBL" id="SHE97821.1"/>
    </source>
</evidence>
<protein>
    <submittedName>
        <fullName evidence="2">Nucleoside-diphosphate-sugar epimerase</fullName>
    </submittedName>
</protein>
<dbReference type="EMBL" id="FQUP01000001">
    <property type="protein sequence ID" value="SHE97821.1"/>
    <property type="molecule type" value="Genomic_DNA"/>
</dbReference>
<dbReference type="STRING" id="1122133.SAMN02745157_1360"/>